<evidence type="ECO:0000313" key="3">
    <source>
        <dbReference type="EMBL" id="MPM55655.1"/>
    </source>
</evidence>
<reference evidence="3" key="1">
    <citation type="submission" date="2019-08" db="EMBL/GenBank/DDBJ databases">
        <authorList>
            <person name="Kucharzyk K."/>
            <person name="Murdoch R.W."/>
            <person name="Higgins S."/>
            <person name="Loffler F."/>
        </authorList>
    </citation>
    <scope>NUCLEOTIDE SEQUENCE</scope>
</reference>
<feature type="transmembrane region" description="Helical" evidence="1">
    <location>
        <begin position="21"/>
        <end position="43"/>
    </location>
</feature>
<organism evidence="3">
    <name type="scientific">bioreactor metagenome</name>
    <dbReference type="NCBI Taxonomy" id="1076179"/>
    <lineage>
        <taxon>unclassified sequences</taxon>
        <taxon>metagenomes</taxon>
        <taxon>ecological metagenomes</taxon>
    </lineage>
</organism>
<comment type="caution">
    <text evidence="3">The sequence shown here is derived from an EMBL/GenBank/DDBJ whole genome shotgun (WGS) entry which is preliminary data.</text>
</comment>
<dbReference type="EMBL" id="VSSQ01015371">
    <property type="protein sequence ID" value="MPM55655.1"/>
    <property type="molecule type" value="Genomic_DNA"/>
</dbReference>
<gene>
    <name evidence="3" type="ORF">SDC9_102452</name>
</gene>
<evidence type="ECO:0000256" key="1">
    <source>
        <dbReference type="SAM" id="Phobius"/>
    </source>
</evidence>
<name>A0A645AQV8_9ZZZZ</name>
<keyword evidence="1" id="KW-1133">Transmembrane helix</keyword>
<dbReference type="AlphaFoldDB" id="A0A645AQV8"/>
<protein>
    <recommendedName>
        <fullName evidence="2">TadE-like domain-containing protein</fullName>
    </recommendedName>
</protein>
<sequence>MKLWMKPHARRKSHAQRGIAALEFAILALFIMVPLLLGVFVFWEALQTQQVLTRATGDAARQAFRYMQTQRIRQPDGTIPTDSQMLESARINAHASISSAMSSHLGSAAGSAAEMESRISVTLQPAEEPGQVVLSVVYARPPLLGSSGQGNFLEPDQLSASSLISRN</sequence>
<proteinExistence type="predicted"/>
<dbReference type="Pfam" id="PF07811">
    <property type="entry name" value="TadE"/>
    <property type="match status" value="1"/>
</dbReference>
<dbReference type="InterPro" id="IPR012495">
    <property type="entry name" value="TadE-like_dom"/>
</dbReference>
<feature type="domain" description="TadE-like" evidence="2">
    <location>
        <begin position="18"/>
        <end position="61"/>
    </location>
</feature>
<evidence type="ECO:0000259" key="2">
    <source>
        <dbReference type="Pfam" id="PF07811"/>
    </source>
</evidence>
<keyword evidence="1" id="KW-0472">Membrane</keyword>
<keyword evidence="1" id="KW-0812">Transmembrane</keyword>
<accession>A0A645AQV8</accession>